<feature type="non-terminal residue" evidence="2">
    <location>
        <position position="206"/>
    </location>
</feature>
<gene>
    <name evidence="2" type="ORF">F7725_026606</name>
</gene>
<protein>
    <submittedName>
        <fullName evidence="2">Uncharacterized protein</fullName>
    </submittedName>
</protein>
<reference evidence="2 3" key="1">
    <citation type="submission" date="2020-03" db="EMBL/GenBank/DDBJ databases">
        <title>Dissostichus mawsoni Genome sequencing and assembly.</title>
        <authorList>
            <person name="Park H."/>
        </authorList>
    </citation>
    <scope>NUCLEOTIDE SEQUENCE [LARGE SCALE GENOMIC DNA]</scope>
    <source>
        <strain evidence="2">DM0001</strain>
        <tissue evidence="2">Muscle</tissue>
    </source>
</reference>
<accession>A0A7J5X7J7</accession>
<evidence type="ECO:0000313" key="2">
    <source>
        <dbReference type="EMBL" id="KAF3832941.1"/>
    </source>
</evidence>
<proteinExistence type="predicted"/>
<dbReference type="EMBL" id="JAAKFY010000027">
    <property type="protein sequence ID" value="KAF3832941.1"/>
    <property type="molecule type" value="Genomic_DNA"/>
</dbReference>
<feature type="signal peptide" evidence="1">
    <location>
        <begin position="1"/>
        <end position="17"/>
    </location>
</feature>
<dbReference type="AlphaFoldDB" id="A0A7J5X7J7"/>
<organism evidence="2 3">
    <name type="scientific">Dissostichus mawsoni</name>
    <name type="common">Antarctic cod</name>
    <dbReference type="NCBI Taxonomy" id="36200"/>
    <lineage>
        <taxon>Eukaryota</taxon>
        <taxon>Metazoa</taxon>
        <taxon>Chordata</taxon>
        <taxon>Craniata</taxon>
        <taxon>Vertebrata</taxon>
        <taxon>Euteleostomi</taxon>
        <taxon>Actinopterygii</taxon>
        <taxon>Neopterygii</taxon>
        <taxon>Teleostei</taxon>
        <taxon>Neoteleostei</taxon>
        <taxon>Acanthomorphata</taxon>
        <taxon>Eupercaria</taxon>
        <taxon>Perciformes</taxon>
        <taxon>Notothenioidei</taxon>
        <taxon>Nototheniidae</taxon>
        <taxon>Dissostichus</taxon>
    </lineage>
</organism>
<feature type="chain" id="PRO_5029901071" evidence="1">
    <location>
        <begin position="18"/>
        <end position="206"/>
    </location>
</feature>
<name>A0A7J5X7J7_DISMA</name>
<evidence type="ECO:0000256" key="1">
    <source>
        <dbReference type="SAM" id="SignalP"/>
    </source>
</evidence>
<dbReference type="Proteomes" id="UP000518266">
    <property type="component" value="Unassembled WGS sequence"/>
</dbReference>
<evidence type="ECO:0000313" key="3">
    <source>
        <dbReference type="Proteomes" id="UP000518266"/>
    </source>
</evidence>
<comment type="caution">
    <text evidence="2">The sequence shown here is derived from an EMBL/GenBank/DDBJ whole genome shotgun (WGS) entry which is preliminary data.</text>
</comment>
<keyword evidence="1" id="KW-0732">Signal</keyword>
<keyword evidence="3" id="KW-1185">Reference proteome</keyword>
<sequence length="206" mass="20883">MLLGVLLVLWRLRGGGGRGGGGGEGGGGGARGGTAAADVGVRGGGGARQMLAVVKEMSARGGGGLPHAVPSTSTNTTSFLRTGPTFSSRRSRLGSLALPLALLLPTDVEVVTASCVCEELLDPTNTGEEEEVTMSSVLVEPGSSSSSRLVGGAGVVEVEDMELLSVLIGSGTNYGAESALLWCRVFLNQRLVVHSQLPKTQRGVLP</sequence>